<gene>
    <name evidence="3" type="ORF">B5F97_08805</name>
    <name evidence="4" type="ORF">DWX38_13265</name>
</gene>
<dbReference type="Proteomes" id="UP000285159">
    <property type="component" value="Unassembled WGS sequence"/>
</dbReference>
<dbReference type="InterPro" id="IPR041268">
    <property type="entry name" value="HU-CCDC81_bac_2"/>
</dbReference>
<evidence type="ECO:0000313" key="5">
    <source>
        <dbReference type="Proteomes" id="UP000195386"/>
    </source>
</evidence>
<dbReference type="EMBL" id="NFII01000006">
    <property type="protein sequence ID" value="OUO01259.1"/>
    <property type="molecule type" value="Genomic_DNA"/>
</dbReference>
<dbReference type="GO" id="GO:0051301">
    <property type="term" value="P:cell division"/>
    <property type="evidence" value="ECO:0007669"/>
    <property type="project" value="UniProtKB-KW"/>
</dbReference>
<feature type="transmembrane region" description="Helical" evidence="1">
    <location>
        <begin position="173"/>
        <end position="194"/>
    </location>
</feature>
<sequence length="363" mass="40137">MIELAQHIEVLLLENDCVIVPGLGGFVAHYTPAMRVAEENTFLPPTRIIGFNPQLKMNDGLLVQSYMAVYGTDFSDATRIVDKSVKELLSLLHENGKADLPNIGELRYNIHDAYDFVPYDNKITTPYLYGLDSFEMRELAVLRKPYESKTIPFAPVVREEKKRKYEIRINPSYLTNAVAMIAIVALFFFFSAPIENTEVVEANYARLLPGELFEQIEKQSLVITPIVVHQQAAAKKAKASQTGLSQSAGKKVVAPVAVKEVKVRRQSAAAPVQPKTETTAAVPVVQPAKTPYHIIIASVGTEKDADAMAQRLIAKGHAGAKAIIGDGKMRVSIQSCATEAEAYRALNKIRQDEAFQNAWVLKR</sequence>
<protein>
    <submittedName>
        <fullName evidence="3">Cell division protein</fullName>
    </submittedName>
    <submittedName>
        <fullName evidence="4">SPOR domain-containing protein</fullName>
    </submittedName>
</protein>
<evidence type="ECO:0000313" key="4">
    <source>
        <dbReference type="EMBL" id="RGT30700.1"/>
    </source>
</evidence>
<dbReference type="InterPro" id="IPR036680">
    <property type="entry name" value="SPOR-like_sf"/>
</dbReference>
<reference evidence="4 6" key="3">
    <citation type="submission" date="2018-08" db="EMBL/GenBank/DDBJ databases">
        <title>A genome reference for cultivated species of the human gut microbiota.</title>
        <authorList>
            <person name="Zou Y."/>
            <person name="Xue W."/>
            <person name="Luo G."/>
        </authorList>
    </citation>
    <scope>NUCLEOTIDE SEQUENCE [LARGE SCALE GENOMIC DNA]</scope>
    <source>
        <strain evidence="4 6">AF19-1AC</strain>
    </source>
</reference>
<dbReference type="SUPFAM" id="SSF110997">
    <property type="entry name" value="Sporulation related repeat"/>
    <property type="match status" value="1"/>
</dbReference>
<evidence type="ECO:0000313" key="3">
    <source>
        <dbReference type="EMBL" id="OUO01259.1"/>
    </source>
</evidence>
<proteinExistence type="predicted"/>
<reference evidence="5" key="1">
    <citation type="submission" date="2017-04" db="EMBL/GenBank/DDBJ databases">
        <title>Function of individual gut microbiota members based on whole genome sequencing of pure cultures obtained from chicken caecum.</title>
        <authorList>
            <person name="Medvecky M."/>
            <person name="Cejkova D."/>
            <person name="Polansky O."/>
            <person name="Karasova D."/>
            <person name="Kubasova T."/>
            <person name="Cizek A."/>
            <person name="Rychlik I."/>
        </authorList>
    </citation>
    <scope>NUCLEOTIDE SEQUENCE [LARGE SCALE GENOMIC DNA]</scope>
    <source>
        <strain evidence="5">An43</strain>
    </source>
</reference>
<keyword evidence="1" id="KW-0812">Transmembrane</keyword>
<dbReference type="Pfam" id="PF05036">
    <property type="entry name" value="SPOR"/>
    <property type="match status" value="1"/>
</dbReference>
<dbReference type="EMBL" id="QRWP01000012">
    <property type="protein sequence ID" value="RGT30700.1"/>
    <property type="molecule type" value="Genomic_DNA"/>
</dbReference>
<accession>A0A1Y3YXR4</accession>
<comment type="caution">
    <text evidence="3">The sequence shown here is derived from an EMBL/GenBank/DDBJ whole genome shotgun (WGS) entry which is preliminary data.</text>
</comment>
<dbReference type="InterPro" id="IPR040495">
    <property type="entry name" value="HU-CCDC81_bac_1"/>
</dbReference>
<dbReference type="Proteomes" id="UP000195386">
    <property type="component" value="Unassembled WGS sequence"/>
</dbReference>
<keyword evidence="3" id="KW-0131">Cell cycle</keyword>
<organism evidence="3 5">
    <name type="scientific">Bacteroides clarus</name>
    <dbReference type="NCBI Taxonomy" id="626929"/>
    <lineage>
        <taxon>Bacteria</taxon>
        <taxon>Pseudomonadati</taxon>
        <taxon>Bacteroidota</taxon>
        <taxon>Bacteroidia</taxon>
        <taxon>Bacteroidales</taxon>
        <taxon>Bacteroidaceae</taxon>
        <taxon>Bacteroides</taxon>
    </lineage>
</organism>
<dbReference type="InterPro" id="IPR007730">
    <property type="entry name" value="SPOR-like_dom"/>
</dbReference>
<name>A0A1Y3YXR4_9BACE</name>
<evidence type="ECO:0000259" key="2">
    <source>
        <dbReference type="PROSITE" id="PS51724"/>
    </source>
</evidence>
<dbReference type="Pfam" id="PF18174">
    <property type="entry name" value="HU-CCDC81_bac_1"/>
    <property type="match status" value="1"/>
</dbReference>
<keyword evidence="1" id="KW-0472">Membrane</keyword>
<dbReference type="Gene3D" id="3.30.70.1070">
    <property type="entry name" value="Sporulation related repeat"/>
    <property type="match status" value="1"/>
</dbReference>
<dbReference type="GO" id="GO:0042834">
    <property type="term" value="F:peptidoglycan binding"/>
    <property type="evidence" value="ECO:0007669"/>
    <property type="project" value="InterPro"/>
</dbReference>
<feature type="domain" description="SPOR" evidence="2">
    <location>
        <begin position="286"/>
        <end position="363"/>
    </location>
</feature>
<keyword evidence="3" id="KW-0132">Cell division</keyword>
<dbReference type="Pfam" id="PF18175">
    <property type="entry name" value="HU-CCDC81_bac_2"/>
    <property type="match status" value="1"/>
</dbReference>
<evidence type="ECO:0000256" key="1">
    <source>
        <dbReference type="SAM" id="Phobius"/>
    </source>
</evidence>
<dbReference type="AlphaFoldDB" id="A0A1Y3YXR4"/>
<dbReference type="RefSeq" id="WP_022219124.1">
    <property type="nucleotide sequence ID" value="NZ_CABIZW010000001.1"/>
</dbReference>
<reference evidence="3" key="2">
    <citation type="journal article" date="2018" name="BMC Genomics">
        <title>Whole genome sequencing and function prediction of 133 gut anaerobes isolated from chicken caecum in pure cultures.</title>
        <authorList>
            <person name="Medvecky M."/>
            <person name="Cejkova D."/>
            <person name="Polansky O."/>
            <person name="Karasova D."/>
            <person name="Kubasova T."/>
            <person name="Cizek A."/>
            <person name="Rychlik I."/>
        </authorList>
    </citation>
    <scope>NUCLEOTIDE SEQUENCE</scope>
    <source>
        <strain evidence="3">An43</strain>
    </source>
</reference>
<keyword evidence="1" id="KW-1133">Transmembrane helix</keyword>
<evidence type="ECO:0000313" key="6">
    <source>
        <dbReference type="Proteomes" id="UP000285159"/>
    </source>
</evidence>
<dbReference type="PROSITE" id="PS51724">
    <property type="entry name" value="SPOR"/>
    <property type="match status" value="1"/>
</dbReference>